<dbReference type="Proteomes" id="UP000320338">
    <property type="component" value="Unassembled WGS sequence"/>
</dbReference>
<evidence type="ECO:0000256" key="9">
    <source>
        <dbReference type="ARBA" id="ARBA00023136"/>
    </source>
</evidence>
<dbReference type="Gene3D" id="3.40.50.300">
    <property type="entry name" value="P-loop containing nucleotide triphosphate hydrolases"/>
    <property type="match status" value="1"/>
</dbReference>
<dbReference type="InterPro" id="IPR003439">
    <property type="entry name" value="ABC_transporter-like_ATP-bd"/>
</dbReference>
<reference evidence="14 15" key="1">
    <citation type="submission" date="2019-06" db="EMBL/GenBank/DDBJ databases">
        <title>Whole genome shotgun sequence of Pseudonocardia hydrocarbonoxydans NBRC 14498.</title>
        <authorList>
            <person name="Hosoyama A."/>
            <person name="Uohara A."/>
            <person name="Ohji S."/>
            <person name="Ichikawa N."/>
        </authorList>
    </citation>
    <scope>NUCLEOTIDE SEQUENCE [LARGE SCALE GENOMIC DNA]</scope>
    <source>
        <strain evidence="14 15">NBRC 14498</strain>
    </source>
</reference>
<evidence type="ECO:0000256" key="11">
    <source>
        <dbReference type="SAM" id="Phobius"/>
    </source>
</evidence>
<feature type="transmembrane region" description="Helical" evidence="11">
    <location>
        <begin position="135"/>
        <end position="157"/>
    </location>
</feature>
<dbReference type="FunFam" id="3.40.50.300:FF:000221">
    <property type="entry name" value="Multidrug ABC transporter ATP-binding protein"/>
    <property type="match status" value="1"/>
</dbReference>
<dbReference type="GO" id="GO:0140359">
    <property type="term" value="F:ABC-type transporter activity"/>
    <property type="evidence" value="ECO:0007669"/>
    <property type="project" value="InterPro"/>
</dbReference>
<dbReference type="InterPro" id="IPR036640">
    <property type="entry name" value="ABC1_TM_sf"/>
</dbReference>
<dbReference type="Gene3D" id="1.20.1560.10">
    <property type="entry name" value="ABC transporter type 1, transmembrane domain"/>
    <property type="match status" value="1"/>
</dbReference>
<dbReference type="InterPro" id="IPR039421">
    <property type="entry name" value="Type_1_exporter"/>
</dbReference>
<feature type="transmembrane region" description="Helical" evidence="11">
    <location>
        <begin position="163"/>
        <end position="181"/>
    </location>
</feature>
<dbReference type="PANTHER" id="PTHR24221">
    <property type="entry name" value="ATP-BINDING CASSETTE SUB-FAMILY B"/>
    <property type="match status" value="1"/>
</dbReference>
<keyword evidence="7" id="KW-0067">ATP-binding</keyword>
<evidence type="ECO:0000259" key="13">
    <source>
        <dbReference type="PROSITE" id="PS50929"/>
    </source>
</evidence>
<dbReference type="EMBL" id="BJNG01000003">
    <property type="protein sequence ID" value="GEC18015.1"/>
    <property type="molecule type" value="Genomic_DNA"/>
</dbReference>
<keyword evidence="9 11" id="KW-0472">Membrane</keyword>
<evidence type="ECO:0000259" key="12">
    <source>
        <dbReference type="PROSITE" id="PS50893"/>
    </source>
</evidence>
<evidence type="ECO:0000256" key="8">
    <source>
        <dbReference type="ARBA" id="ARBA00022989"/>
    </source>
</evidence>
<keyword evidence="8 11" id="KW-1133">Transmembrane helix</keyword>
<dbReference type="GO" id="GO:0016887">
    <property type="term" value="F:ATP hydrolysis activity"/>
    <property type="evidence" value="ECO:0007669"/>
    <property type="project" value="InterPro"/>
</dbReference>
<dbReference type="GO" id="GO:0005886">
    <property type="term" value="C:plasma membrane"/>
    <property type="evidence" value="ECO:0007669"/>
    <property type="project" value="UniProtKB-SubCell"/>
</dbReference>
<keyword evidence="2" id="KW-0813">Transport</keyword>
<dbReference type="PROSITE" id="PS50929">
    <property type="entry name" value="ABC_TM1F"/>
    <property type="match status" value="1"/>
</dbReference>
<dbReference type="InterPro" id="IPR003593">
    <property type="entry name" value="AAA+_ATPase"/>
</dbReference>
<dbReference type="GO" id="GO:0005524">
    <property type="term" value="F:ATP binding"/>
    <property type="evidence" value="ECO:0007669"/>
    <property type="project" value="UniProtKB-KW"/>
</dbReference>
<evidence type="ECO:0000256" key="10">
    <source>
        <dbReference type="ARBA" id="ARBA00023455"/>
    </source>
</evidence>
<evidence type="ECO:0000256" key="5">
    <source>
        <dbReference type="ARBA" id="ARBA00022692"/>
    </source>
</evidence>
<dbReference type="Pfam" id="PF00664">
    <property type="entry name" value="ABC_membrane"/>
    <property type="match status" value="1"/>
</dbReference>
<accession>A0A4Y3WH40</accession>
<evidence type="ECO:0000256" key="3">
    <source>
        <dbReference type="ARBA" id="ARBA00022475"/>
    </source>
</evidence>
<dbReference type="SUPFAM" id="SSF52540">
    <property type="entry name" value="P-loop containing nucleoside triphosphate hydrolases"/>
    <property type="match status" value="1"/>
</dbReference>
<comment type="subcellular location">
    <subcellularLocation>
        <location evidence="1">Cell inner membrane</location>
        <topology evidence="1">Multi-pass membrane protein</topology>
    </subcellularLocation>
</comment>
<dbReference type="Pfam" id="PF00005">
    <property type="entry name" value="ABC_tran"/>
    <property type="match status" value="1"/>
</dbReference>
<evidence type="ECO:0000256" key="4">
    <source>
        <dbReference type="ARBA" id="ARBA00022519"/>
    </source>
</evidence>
<protein>
    <submittedName>
        <fullName evidence="14">Protein-tyrosine-phosphatase</fullName>
    </submittedName>
</protein>
<sequence length="596" mass="64124">MFSVLWRFRATLAPHRRELTVGGLLVLAGAGLALALPWPLKIVVDHLLQDRPFGPLSGGVLLGACIAAMCGLAALGALTTYLAERALAGVGERMLADLRTATFAHLQRLSLDYHQTQRVGDLGNRLTNDVNTIQSLLVAVLSVLLPNATLLVGILVISVLIDPFFALLSVLVVPPLYLVLVRYRRIIKSWAATARREEGRVASHASEVLSAIRLVKSHSGEGRSERRFRSFSDARLAAGLQRVDFAARLPAAVDVIVHTGRAVVLLVGTLRVLDGSMELGLLLVFLAYNEKLYQPVKQLAKLQTTISKGQAGADRVLEVLAVEAAVRDAPHARPLHHLRGHVALRGVTFGYDPDRPVLHDVTLTAQPGQLIALAGPTGAGKSTVGGLIPRLYDVQSGTVTLDGHDVRDLTLDSVRDQVSLVPQDAVLMSGTILDNIAFGAPHATREQLVEAAKAAYVDEFVDRLPDGYDTEVHERGGSLSGGQRQRIAIARALVRDTPVVILDEPTSGLDAVSEALVMKGLERLTAGRTVIVVAHRLSTLRRADRIYVIDRGRVVDAGTHAELAARPGVFRDMNLLLSYQATATRPSPRPRLKAAG</sequence>
<feature type="domain" description="ABC transporter" evidence="12">
    <location>
        <begin position="342"/>
        <end position="576"/>
    </location>
</feature>
<evidence type="ECO:0000256" key="2">
    <source>
        <dbReference type="ARBA" id="ARBA00022448"/>
    </source>
</evidence>
<dbReference type="PANTHER" id="PTHR24221:SF468">
    <property type="entry name" value="ABC TRANSPORTER"/>
    <property type="match status" value="1"/>
</dbReference>
<feature type="transmembrane region" description="Helical" evidence="11">
    <location>
        <begin position="59"/>
        <end position="83"/>
    </location>
</feature>
<dbReference type="PROSITE" id="PS00211">
    <property type="entry name" value="ABC_TRANSPORTER_1"/>
    <property type="match status" value="1"/>
</dbReference>
<dbReference type="SUPFAM" id="SSF90123">
    <property type="entry name" value="ABC transporter transmembrane region"/>
    <property type="match status" value="1"/>
</dbReference>
<keyword evidence="3" id="KW-1003">Cell membrane</keyword>
<dbReference type="InterPro" id="IPR017871">
    <property type="entry name" value="ABC_transporter-like_CS"/>
</dbReference>
<evidence type="ECO:0000256" key="1">
    <source>
        <dbReference type="ARBA" id="ARBA00004429"/>
    </source>
</evidence>
<dbReference type="OrthoDB" id="9806127at2"/>
<comment type="caution">
    <text evidence="14">The sequence shown here is derived from an EMBL/GenBank/DDBJ whole genome shotgun (WGS) entry which is preliminary data.</text>
</comment>
<dbReference type="AlphaFoldDB" id="A0A4Y3WH40"/>
<keyword evidence="5 11" id="KW-0812">Transmembrane</keyword>
<keyword evidence="6" id="KW-0547">Nucleotide-binding</keyword>
<organism evidence="14 15">
    <name type="scientific">Pseudonocardia hydrocarbonoxydans</name>
    <dbReference type="NCBI Taxonomy" id="76726"/>
    <lineage>
        <taxon>Bacteria</taxon>
        <taxon>Bacillati</taxon>
        <taxon>Actinomycetota</taxon>
        <taxon>Actinomycetes</taxon>
        <taxon>Pseudonocardiales</taxon>
        <taxon>Pseudonocardiaceae</taxon>
        <taxon>Pseudonocardia</taxon>
    </lineage>
</organism>
<dbReference type="InterPro" id="IPR011527">
    <property type="entry name" value="ABC1_TM_dom"/>
</dbReference>
<gene>
    <name evidence="14" type="ORF">PHY01_02980</name>
</gene>
<keyword evidence="15" id="KW-1185">Reference proteome</keyword>
<keyword evidence="4" id="KW-0997">Cell inner membrane</keyword>
<dbReference type="SMART" id="SM00382">
    <property type="entry name" value="AAA"/>
    <property type="match status" value="1"/>
</dbReference>
<feature type="domain" description="ABC transmembrane type-1" evidence="13">
    <location>
        <begin position="21"/>
        <end position="308"/>
    </location>
</feature>
<proteinExistence type="inferred from homology"/>
<dbReference type="PROSITE" id="PS50893">
    <property type="entry name" value="ABC_TRANSPORTER_2"/>
    <property type="match status" value="1"/>
</dbReference>
<dbReference type="InterPro" id="IPR027417">
    <property type="entry name" value="P-loop_NTPase"/>
</dbReference>
<evidence type="ECO:0000256" key="6">
    <source>
        <dbReference type="ARBA" id="ARBA00022741"/>
    </source>
</evidence>
<name>A0A4Y3WH40_9PSEU</name>
<comment type="similarity">
    <text evidence="10">Belongs to the ABC transporter superfamily. Siderophore-Fe(3+) uptake transporter (SIUT) (TC 3.A.1.21) family.</text>
</comment>
<evidence type="ECO:0000313" key="15">
    <source>
        <dbReference type="Proteomes" id="UP000320338"/>
    </source>
</evidence>
<dbReference type="GO" id="GO:0034040">
    <property type="term" value="F:ATPase-coupled lipid transmembrane transporter activity"/>
    <property type="evidence" value="ECO:0007669"/>
    <property type="project" value="TreeGrafter"/>
</dbReference>
<evidence type="ECO:0000256" key="7">
    <source>
        <dbReference type="ARBA" id="ARBA00022840"/>
    </source>
</evidence>
<evidence type="ECO:0000313" key="14">
    <source>
        <dbReference type="EMBL" id="GEC18015.1"/>
    </source>
</evidence>